<accession>A0A6C0LP00</accession>
<evidence type="ECO:0008006" key="2">
    <source>
        <dbReference type="Google" id="ProtNLM"/>
    </source>
</evidence>
<evidence type="ECO:0000313" key="1">
    <source>
        <dbReference type="EMBL" id="QHU32469.1"/>
    </source>
</evidence>
<protein>
    <recommendedName>
        <fullName evidence="2">HNH domain-containing protein</fullName>
    </recommendedName>
</protein>
<proteinExistence type="predicted"/>
<dbReference type="AlphaFoldDB" id="A0A6C0LP00"/>
<organism evidence="1">
    <name type="scientific">viral metagenome</name>
    <dbReference type="NCBI Taxonomy" id="1070528"/>
    <lineage>
        <taxon>unclassified sequences</taxon>
        <taxon>metagenomes</taxon>
        <taxon>organismal metagenomes</taxon>
    </lineage>
</organism>
<dbReference type="EMBL" id="MN740540">
    <property type="protein sequence ID" value="QHU32469.1"/>
    <property type="molecule type" value="Genomic_DNA"/>
</dbReference>
<reference evidence="1" key="1">
    <citation type="journal article" date="2020" name="Nature">
        <title>Giant virus diversity and host interactions through global metagenomics.</title>
        <authorList>
            <person name="Schulz F."/>
            <person name="Roux S."/>
            <person name="Paez-Espino D."/>
            <person name="Jungbluth S."/>
            <person name="Walsh D.A."/>
            <person name="Denef V.J."/>
            <person name="McMahon K.D."/>
            <person name="Konstantinidis K.T."/>
            <person name="Eloe-Fadrosh E.A."/>
            <person name="Kyrpides N.C."/>
            <person name="Woyke T."/>
        </authorList>
    </citation>
    <scope>NUCLEOTIDE SEQUENCE</scope>
    <source>
        <strain evidence="1">GVMAG-M-3300027969-2</strain>
    </source>
</reference>
<sequence length="189" mass="22853">MEDNQIKKIIVSFEPVKPKKESKEKTVKTEKEKQKRQITTTKKWTFDETTLTPEYQWNLINEIHKNNIINREHCDFVMREIQKKIYGYRSQDIEKKLLCEEKLVNIINVLNLMMDCKNKCYYCKENVNVLYEIVREPKQWTLERLDNSFGHNNDNVVIACLNCNVRRRTMYHERYVFTKQLNIVKKDGV</sequence>
<name>A0A6C0LP00_9ZZZZ</name>